<dbReference type="Pfam" id="PF13921">
    <property type="entry name" value="Myb_DNA-bind_6"/>
    <property type="match status" value="1"/>
</dbReference>
<dbReference type="Gene3D" id="1.10.10.60">
    <property type="entry name" value="Homeodomain-like"/>
    <property type="match status" value="1"/>
</dbReference>
<feature type="region of interest" description="Disordered" evidence="1">
    <location>
        <begin position="19"/>
        <end position="41"/>
    </location>
</feature>
<accession>W2RN73</accession>
<protein>
    <recommendedName>
        <fullName evidence="2">Myb-like domain-containing protein</fullName>
    </recommendedName>
</protein>
<reference evidence="3 4" key="1">
    <citation type="submission" date="2013-03" db="EMBL/GenBank/DDBJ databases">
        <title>The Genome Sequence of Phialophora europaea CBS 101466.</title>
        <authorList>
            <consortium name="The Broad Institute Genomics Platform"/>
            <person name="Cuomo C."/>
            <person name="de Hoog S."/>
            <person name="Gorbushina A."/>
            <person name="Walker B."/>
            <person name="Young S.K."/>
            <person name="Zeng Q."/>
            <person name="Gargeya S."/>
            <person name="Fitzgerald M."/>
            <person name="Haas B."/>
            <person name="Abouelleil A."/>
            <person name="Allen A.W."/>
            <person name="Alvarado L."/>
            <person name="Arachchi H.M."/>
            <person name="Berlin A.M."/>
            <person name="Chapman S.B."/>
            <person name="Gainer-Dewar J."/>
            <person name="Goldberg J."/>
            <person name="Griggs A."/>
            <person name="Gujja S."/>
            <person name="Hansen M."/>
            <person name="Howarth C."/>
            <person name="Imamovic A."/>
            <person name="Ireland A."/>
            <person name="Larimer J."/>
            <person name="McCowan C."/>
            <person name="Murphy C."/>
            <person name="Pearson M."/>
            <person name="Poon T.W."/>
            <person name="Priest M."/>
            <person name="Roberts A."/>
            <person name="Saif S."/>
            <person name="Shea T."/>
            <person name="Sisk P."/>
            <person name="Sykes S."/>
            <person name="Wortman J."/>
            <person name="Nusbaum C."/>
            <person name="Birren B."/>
        </authorList>
    </citation>
    <scope>NUCLEOTIDE SEQUENCE [LARGE SCALE GENOMIC DNA]</scope>
    <source>
        <strain evidence="3 4">CBS 101466</strain>
    </source>
</reference>
<gene>
    <name evidence="3" type="ORF">HMPREF1541_08148</name>
</gene>
<keyword evidence="4" id="KW-1185">Reference proteome</keyword>
<dbReference type="InParanoid" id="W2RN73"/>
<dbReference type="RefSeq" id="XP_008720690.1">
    <property type="nucleotide sequence ID" value="XM_008722468.1"/>
</dbReference>
<sequence length="232" mass="26548">MGYHQYSNAQAMTQPYMHHLPAPVQPPQLTQPQPGQSAPWTAEEDNTLMDAKSQGLGWNDIHQRYFPMKSGNACRKRHERLMQKLRTTDWDEDRIKRVMTEYNTVGVRERFWTVIATRVGEQRWEDVERVCFQQGLKNLRTSNSSHSRGRSRASSGHVEYDHGSSQGDFDTKAYDTHDDSGFGEDLGNPGPSRRSSHTHSLSVPHTKSHALPAVDALIGHYQQVHHTPNYHH</sequence>
<dbReference type="Proteomes" id="UP000030752">
    <property type="component" value="Unassembled WGS sequence"/>
</dbReference>
<organism evidence="3 4">
    <name type="scientific">Cyphellophora europaea (strain CBS 101466)</name>
    <name type="common">Phialophora europaea</name>
    <dbReference type="NCBI Taxonomy" id="1220924"/>
    <lineage>
        <taxon>Eukaryota</taxon>
        <taxon>Fungi</taxon>
        <taxon>Dikarya</taxon>
        <taxon>Ascomycota</taxon>
        <taxon>Pezizomycotina</taxon>
        <taxon>Eurotiomycetes</taxon>
        <taxon>Chaetothyriomycetidae</taxon>
        <taxon>Chaetothyriales</taxon>
        <taxon>Cyphellophoraceae</taxon>
        <taxon>Cyphellophora</taxon>
    </lineage>
</organism>
<name>W2RN73_CYPE1</name>
<evidence type="ECO:0000313" key="3">
    <source>
        <dbReference type="EMBL" id="ETN37158.1"/>
    </source>
</evidence>
<evidence type="ECO:0000313" key="4">
    <source>
        <dbReference type="Proteomes" id="UP000030752"/>
    </source>
</evidence>
<dbReference type="PROSITE" id="PS50090">
    <property type="entry name" value="MYB_LIKE"/>
    <property type="match status" value="1"/>
</dbReference>
<dbReference type="STRING" id="1220924.W2RN73"/>
<feature type="compositionally biased region" description="Basic and acidic residues" evidence="1">
    <location>
        <begin position="169"/>
        <end position="180"/>
    </location>
</feature>
<feature type="compositionally biased region" description="Low complexity" evidence="1">
    <location>
        <begin position="27"/>
        <end position="36"/>
    </location>
</feature>
<feature type="region of interest" description="Disordered" evidence="1">
    <location>
        <begin position="140"/>
        <end position="205"/>
    </location>
</feature>
<dbReference type="EMBL" id="KB822724">
    <property type="protein sequence ID" value="ETN37158.1"/>
    <property type="molecule type" value="Genomic_DNA"/>
</dbReference>
<dbReference type="GeneID" id="19975487"/>
<dbReference type="AlphaFoldDB" id="W2RN73"/>
<evidence type="ECO:0000259" key="2">
    <source>
        <dbReference type="PROSITE" id="PS50090"/>
    </source>
</evidence>
<proteinExistence type="predicted"/>
<dbReference type="OrthoDB" id="4151352at2759"/>
<dbReference type="HOGENOM" id="CLU_088027_0_0_1"/>
<dbReference type="InterPro" id="IPR001005">
    <property type="entry name" value="SANT/Myb"/>
</dbReference>
<evidence type="ECO:0000256" key="1">
    <source>
        <dbReference type="SAM" id="MobiDB-lite"/>
    </source>
</evidence>
<dbReference type="SUPFAM" id="SSF46689">
    <property type="entry name" value="Homeodomain-like"/>
    <property type="match status" value="1"/>
</dbReference>
<feature type="domain" description="Myb-like" evidence="2">
    <location>
        <begin position="39"/>
        <end position="82"/>
    </location>
</feature>
<dbReference type="InterPro" id="IPR009057">
    <property type="entry name" value="Homeodomain-like_sf"/>
</dbReference>
<dbReference type="VEuPathDB" id="FungiDB:HMPREF1541_08148"/>
<dbReference type="eggNOG" id="ENOG502SPDA">
    <property type="taxonomic scope" value="Eukaryota"/>
</dbReference>